<feature type="domain" description="Pyridoxamine 5'-phosphate oxidase N-terminal" evidence="1">
    <location>
        <begin position="39"/>
        <end position="133"/>
    </location>
</feature>
<sequence length="220" mass="24291">MSRLFGPAQRRLQDQFDTRRIADKVEAIALHDSLSEGDRAFIAGRDMFFLSSVDAQGMPTVSYKGGAPGFVRTPDEKTLVFPSYDGNGMFLSLGNLAATAKVGLLFIDFETPNRIRVQGEARLDTDPAALADWPGAQLLVRVTVQAVWPNCPRYIHRYRKETPSRYVPRPEDPVPLAGWKRIDLLQDDLPAADQGRAAREGGTISIETWFGQVACGDPEA</sequence>
<evidence type="ECO:0000313" key="3">
    <source>
        <dbReference type="Proteomes" id="UP000586093"/>
    </source>
</evidence>
<protein>
    <submittedName>
        <fullName evidence="2">Pyridoxamine 5'-phosphate oxidase family protein</fullName>
    </submittedName>
</protein>
<dbReference type="Pfam" id="PF01243">
    <property type="entry name" value="PNPOx_N"/>
    <property type="match status" value="1"/>
</dbReference>
<proteinExistence type="predicted"/>
<dbReference type="PANTHER" id="PTHR42815:SF2">
    <property type="entry name" value="FAD-BINDING, PUTATIVE (AFU_ORTHOLOGUE AFUA_6G07600)-RELATED"/>
    <property type="match status" value="1"/>
</dbReference>
<evidence type="ECO:0000313" key="2">
    <source>
        <dbReference type="EMBL" id="MBB1161031.1"/>
    </source>
</evidence>
<dbReference type="InterPro" id="IPR012349">
    <property type="entry name" value="Split_barrel_FMN-bd"/>
</dbReference>
<dbReference type="EMBL" id="JACIVI010000001">
    <property type="protein sequence ID" value="MBB1161031.1"/>
    <property type="molecule type" value="Genomic_DNA"/>
</dbReference>
<dbReference type="Proteomes" id="UP000586093">
    <property type="component" value="Unassembled WGS sequence"/>
</dbReference>
<dbReference type="PANTHER" id="PTHR42815">
    <property type="entry name" value="FAD-BINDING, PUTATIVE (AFU_ORTHOLOGUE AFUA_6G07600)-RELATED"/>
    <property type="match status" value="1"/>
</dbReference>
<dbReference type="RefSeq" id="WP_182661483.1">
    <property type="nucleotide sequence ID" value="NZ_JACIVI010000001.1"/>
</dbReference>
<keyword evidence="3" id="KW-1185">Reference proteome</keyword>
<dbReference type="AlphaFoldDB" id="A0A839HPU0"/>
<evidence type="ECO:0000259" key="1">
    <source>
        <dbReference type="Pfam" id="PF01243"/>
    </source>
</evidence>
<accession>A0A839HPU0</accession>
<gene>
    <name evidence="2" type="ORF">H4F90_03430</name>
</gene>
<dbReference type="SUPFAM" id="SSF50475">
    <property type="entry name" value="FMN-binding split barrel"/>
    <property type="match status" value="1"/>
</dbReference>
<organism evidence="2 3">
    <name type="scientific">Aquariibacter albus</name>
    <dbReference type="NCBI Taxonomy" id="2759899"/>
    <lineage>
        <taxon>Bacteria</taxon>
        <taxon>Pseudomonadati</taxon>
        <taxon>Pseudomonadota</taxon>
        <taxon>Betaproteobacteria</taxon>
        <taxon>Burkholderiales</taxon>
        <taxon>Sphaerotilaceae</taxon>
        <taxon>Aquariibacter</taxon>
    </lineage>
</organism>
<name>A0A839HPU0_9BURK</name>
<reference evidence="2 3" key="1">
    <citation type="submission" date="2020-08" db="EMBL/GenBank/DDBJ databases">
        <title>Aquariorum lacteus gen. nov., sp. nov., a new member of the family Comamonadaceae, isolated from freshwater aquarium.</title>
        <authorList>
            <person name="Chun S.-J."/>
        </authorList>
    </citation>
    <scope>NUCLEOTIDE SEQUENCE [LARGE SCALE GENOMIC DNA]</scope>
    <source>
        <strain evidence="2 3">SJAQ100</strain>
    </source>
</reference>
<comment type="caution">
    <text evidence="2">The sequence shown here is derived from an EMBL/GenBank/DDBJ whole genome shotgun (WGS) entry which is preliminary data.</text>
</comment>
<dbReference type="Gene3D" id="2.30.110.10">
    <property type="entry name" value="Electron Transport, Fmn-binding Protein, Chain A"/>
    <property type="match status" value="1"/>
</dbReference>
<dbReference type="InterPro" id="IPR011576">
    <property type="entry name" value="Pyridox_Oxase_N"/>
</dbReference>